<evidence type="ECO:0000256" key="4">
    <source>
        <dbReference type="ARBA" id="ARBA00022989"/>
    </source>
</evidence>
<reference evidence="9" key="1">
    <citation type="submission" date="2019-01" db="EMBL/GenBank/DDBJ databases">
        <title>Cytophagaceae bacterium strain CAR-16.</title>
        <authorList>
            <person name="Chen W.-M."/>
        </authorList>
    </citation>
    <scope>NUCLEOTIDE SEQUENCE [LARGE SCALE GENOMIC DNA]</scope>
    <source>
        <strain evidence="9">WWJ-16</strain>
    </source>
</reference>
<evidence type="ECO:0000256" key="6">
    <source>
        <dbReference type="SAM" id="Phobius"/>
    </source>
</evidence>
<sequence length="152" mass="17571">MEYNLFSSASIPRRFVAYILDVVPLLLIVVLFSKKILHISVLDPSLMKTNPEQYYAIQQTVRFTVFGGWILVSFLLECSTWQGTWGKKIMGIKVVDGYGEHITMVQSLQRNGIKIVSMLLFGIGFFWIVFNRNRSGWYDIVAKTKVVREENR</sequence>
<evidence type="ECO:0000259" key="7">
    <source>
        <dbReference type="Pfam" id="PF06271"/>
    </source>
</evidence>
<dbReference type="InterPro" id="IPR051791">
    <property type="entry name" value="Pra-immunoreactive"/>
</dbReference>
<name>A0A4Q1K3H2_9FLAO</name>
<dbReference type="Proteomes" id="UP000289857">
    <property type="component" value="Unassembled WGS sequence"/>
</dbReference>
<feature type="transmembrane region" description="Helical" evidence="6">
    <location>
        <begin position="54"/>
        <end position="76"/>
    </location>
</feature>
<feature type="transmembrane region" description="Helical" evidence="6">
    <location>
        <begin position="15"/>
        <end position="33"/>
    </location>
</feature>
<evidence type="ECO:0000256" key="1">
    <source>
        <dbReference type="ARBA" id="ARBA00004651"/>
    </source>
</evidence>
<dbReference type="AlphaFoldDB" id="A0A4Q1K3H2"/>
<organism evidence="8 9">
    <name type="scientific">Flavobacterium stagni</name>
    <dbReference type="NCBI Taxonomy" id="2506421"/>
    <lineage>
        <taxon>Bacteria</taxon>
        <taxon>Pseudomonadati</taxon>
        <taxon>Bacteroidota</taxon>
        <taxon>Flavobacteriia</taxon>
        <taxon>Flavobacteriales</taxon>
        <taxon>Flavobacteriaceae</taxon>
        <taxon>Flavobacterium</taxon>
    </lineage>
</organism>
<evidence type="ECO:0000256" key="3">
    <source>
        <dbReference type="ARBA" id="ARBA00022692"/>
    </source>
</evidence>
<dbReference type="PANTHER" id="PTHR36115:SF4">
    <property type="entry name" value="MEMBRANE PROTEIN"/>
    <property type="match status" value="1"/>
</dbReference>
<keyword evidence="4 6" id="KW-1133">Transmembrane helix</keyword>
<dbReference type="PANTHER" id="PTHR36115">
    <property type="entry name" value="PROLINE-RICH ANTIGEN HOMOLOG-RELATED"/>
    <property type="match status" value="1"/>
</dbReference>
<accession>A0A4Q1K3H2</accession>
<keyword evidence="9" id="KW-1185">Reference proteome</keyword>
<evidence type="ECO:0000313" key="9">
    <source>
        <dbReference type="Proteomes" id="UP000289857"/>
    </source>
</evidence>
<dbReference type="GO" id="GO:0005886">
    <property type="term" value="C:plasma membrane"/>
    <property type="evidence" value="ECO:0007669"/>
    <property type="project" value="UniProtKB-SubCell"/>
</dbReference>
<dbReference type="InterPro" id="IPR010432">
    <property type="entry name" value="RDD"/>
</dbReference>
<keyword evidence="3 6" id="KW-0812">Transmembrane</keyword>
<proteinExistence type="predicted"/>
<evidence type="ECO:0000256" key="5">
    <source>
        <dbReference type="ARBA" id="ARBA00023136"/>
    </source>
</evidence>
<keyword evidence="5 6" id="KW-0472">Membrane</keyword>
<evidence type="ECO:0000313" key="8">
    <source>
        <dbReference type="EMBL" id="RXR20346.1"/>
    </source>
</evidence>
<dbReference type="Pfam" id="PF06271">
    <property type="entry name" value="RDD"/>
    <property type="match status" value="1"/>
</dbReference>
<gene>
    <name evidence="8" type="ORF">EQG61_13080</name>
</gene>
<dbReference type="EMBL" id="SBKN01000009">
    <property type="protein sequence ID" value="RXR20346.1"/>
    <property type="molecule type" value="Genomic_DNA"/>
</dbReference>
<keyword evidence="2" id="KW-1003">Cell membrane</keyword>
<evidence type="ECO:0000256" key="2">
    <source>
        <dbReference type="ARBA" id="ARBA00022475"/>
    </source>
</evidence>
<dbReference type="RefSeq" id="WP_129462397.1">
    <property type="nucleotide sequence ID" value="NZ_SBKN01000009.1"/>
</dbReference>
<feature type="domain" description="RDD" evidence="7">
    <location>
        <begin position="9"/>
        <end position="143"/>
    </location>
</feature>
<comment type="caution">
    <text evidence="8">The sequence shown here is derived from an EMBL/GenBank/DDBJ whole genome shotgun (WGS) entry which is preliminary data.</text>
</comment>
<protein>
    <submittedName>
        <fullName evidence="8">RDD family protein</fullName>
    </submittedName>
</protein>
<feature type="transmembrane region" description="Helical" evidence="6">
    <location>
        <begin position="112"/>
        <end position="130"/>
    </location>
</feature>
<comment type="subcellular location">
    <subcellularLocation>
        <location evidence="1">Cell membrane</location>
        <topology evidence="1">Multi-pass membrane protein</topology>
    </subcellularLocation>
</comment>
<dbReference type="OrthoDB" id="9814143at2"/>